<dbReference type="Gene3D" id="3.40.50.12780">
    <property type="entry name" value="N-terminal domain of ligase-like"/>
    <property type="match status" value="1"/>
</dbReference>
<dbReference type="InParanoid" id="A0A3Q7N848"/>
<dbReference type="InterPro" id="IPR000873">
    <property type="entry name" value="AMP-dep_synth/lig_dom"/>
</dbReference>
<evidence type="ECO:0000256" key="4">
    <source>
        <dbReference type="SAM" id="MobiDB-lite"/>
    </source>
</evidence>
<dbReference type="PANTHER" id="PTHR43201:SF8">
    <property type="entry name" value="ACYL-COA SYNTHETASE FAMILY MEMBER 3"/>
    <property type="match status" value="1"/>
</dbReference>
<dbReference type="GO" id="GO:0005737">
    <property type="term" value="C:cytoplasm"/>
    <property type="evidence" value="ECO:0007669"/>
    <property type="project" value="UniProtKB-ARBA"/>
</dbReference>
<dbReference type="AlphaFoldDB" id="A0A3Q7N848"/>
<feature type="region of interest" description="Disordered" evidence="4">
    <location>
        <begin position="524"/>
        <end position="545"/>
    </location>
</feature>
<protein>
    <submittedName>
        <fullName evidence="7">Acyl-CoA synthetase family member 3, mitochondrial isoform X1</fullName>
    </submittedName>
</protein>
<evidence type="ECO:0000256" key="3">
    <source>
        <dbReference type="ARBA" id="ARBA00023098"/>
    </source>
</evidence>
<evidence type="ECO:0000256" key="2">
    <source>
        <dbReference type="ARBA" id="ARBA00022598"/>
    </source>
</evidence>
<evidence type="ECO:0000259" key="5">
    <source>
        <dbReference type="Pfam" id="PF00501"/>
    </source>
</evidence>
<dbReference type="CTD" id="197322"/>
<dbReference type="InterPro" id="IPR042099">
    <property type="entry name" value="ANL_N_sf"/>
</dbReference>
<gene>
    <name evidence="7" type="primary">ACSF3</name>
</gene>
<sequence>MLPHPVMSFRRLLCAVASHRPAPLRCGGRCPLHTAPATCSDRSAPVFTRALAFADRIALVDQHGHHTYKDLYYHSLRLSQEVCHLLKCTGRDLQEERVSFMCSNDVSYVVAQWASWMSGGIAVPLYRKHPQAELEYFIRDSRSSVVLAGQEYVELLRPLVRKLGVPLLPLPPTVYGAATEEPGEWEVWERNWRDRGAMIIYTSGTTGRPKGVLSTHHNIRAMVTGLVHKWAWSKDDVILHILPLHHVHGVVNKLLCPLWVGATCVMLPEFSAQLVWEKLLGCETPRVNVFMAVPTIYAKLMDYYDRHFTQPHVQDFVRAVCEEKIRLMVSGSAALPLPVLEKWQDITGHTLLERYGMTEIGMALSNPLTATRVPGSVGTPLPGVEVRIVSENPKKEGCPYVLHAEGNEKETQVTPGFKEKEGELLVRGPSVFREYWDKPEETKHAFTWDGWFKTGDTAVFKDGSYWIRGRTSVDIIKSGGYKVSALEVERMLLAHPSITGASWPRMLCPRSSCWWRRSHGTRWGRPTRGTSSGSSAQATRVPRGQAPVSRHLFKLEPYLRGNRAGADRGEVPGRDLLSPGLAFRWTSAPSPHRHTHTGAMRAPQCPPVSPRQQVSQQNSVKSLQRTQALPWGPRARQTAPYVYASHSLASTHIHAGSLRA</sequence>
<dbReference type="SUPFAM" id="SSF56801">
    <property type="entry name" value="Acetyl-CoA synthetase-like"/>
    <property type="match status" value="1"/>
</dbReference>
<dbReference type="Proteomes" id="UP000286641">
    <property type="component" value="Unplaced"/>
</dbReference>
<feature type="domain" description="AMP-dependent synthetase/ligase" evidence="5">
    <location>
        <begin position="49"/>
        <end position="436"/>
    </location>
</feature>
<name>A0A3Q7N848_CALUR</name>
<keyword evidence="6" id="KW-1185">Reference proteome</keyword>
<proteinExistence type="inferred from homology"/>
<keyword evidence="2" id="KW-0436">Ligase</keyword>
<comment type="similarity">
    <text evidence="1">Belongs to the ATP-dependent AMP-binding enzyme family.</text>
</comment>
<keyword evidence="3" id="KW-0443">Lipid metabolism</keyword>
<feature type="compositionally biased region" description="Low complexity" evidence="4">
    <location>
        <begin position="524"/>
        <end position="535"/>
    </location>
</feature>
<dbReference type="Pfam" id="PF00501">
    <property type="entry name" value="AMP-binding"/>
    <property type="match status" value="1"/>
</dbReference>
<evidence type="ECO:0000256" key="1">
    <source>
        <dbReference type="ARBA" id="ARBA00006432"/>
    </source>
</evidence>
<accession>A0A3Q7N848</accession>
<dbReference type="CDD" id="cd05941">
    <property type="entry name" value="MCS"/>
    <property type="match status" value="1"/>
</dbReference>
<reference key="1">
    <citation type="submission" date="2019-01" db="UniProtKB">
        <authorList>
            <consortium name="RefSeq"/>
        </authorList>
    </citation>
    <scope>IDENTIFICATION</scope>
</reference>
<feature type="region of interest" description="Disordered" evidence="4">
    <location>
        <begin position="586"/>
        <end position="618"/>
    </location>
</feature>
<dbReference type="InterPro" id="IPR020845">
    <property type="entry name" value="AMP-binding_CS"/>
</dbReference>
<organism evidence="6 7">
    <name type="scientific">Callorhinus ursinus</name>
    <name type="common">Northern fur seal</name>
    <dbReference type="NCBI Taxonomy" id="34884"/>
    <lineage>
        <taxon>Eukaryota</taxon>
        <taxon>Metazoa</taxon>
        <taxon>Chordata</taxon>
        <taxon>Craniata</taxon>
        <taxon>Vertebrata</taxon>
        <taxon>Euteleostomi</taxon>
        <taxon>Mammalia</taxon>
        <taxon>Eutheria</taxon>
        <taxon>Laurasiatheria</taxon>
        <taxon>Carnivora</taxon>
        <taxon>Caniformia</taxon>
        <taxon>Pinnipedia</taxon>
        <taxon>Otariidae</taxon>
        <taxon>Callorhinus</taxon>
    </lineage>
</organism>
<dbReference type="RefSeq" id="XP_025716235.1">
    <property type="nucleotide sequence ID" value="XM_025860450.1"/>
</dbReference>
<evidence type="ECO:0000313" key="7">
    <source>
        <dbReference type="RefSeq" id="XP_025716235.1"/>
    </source>
</evidence>
<dbReference type="RefSeq" id="XP_073738509.1">
    <property type="nucleotide sequence ID" value="XM_073882408.1"/>
</dbReference>
<dbReference type="PANTHER" id="PTHR43201">
    <property type="entry name" value="ACYL-COA SYNTHETASE"/>
    <property type="match status" value="1"/>
</dbReference>
<reference evidence="7" key="2">
    <citation type="submission" date="2025-08" db="UniProtKB">
        <authorList>
            <consortium name="RefSeq"/>
        </authorList>
    </citation>
    <scope>IDENTIFICATION</scope>
    <source>
        <tissue evidence="7">Blood</tissue>
    </source>
</reference>
<evidence type="ECO:0000313" key="6">
    <source>
        <dbReference type="Proteomes" id="UP000286641"/>
    </source>
</evidence>
<dbReference type="GO" id="GO:0006631">
    <property type="term" value="P:fatty acid metabolic process"/>
    <property type="evidence" value="ECO:0007669"/>
    <property type="project" value="TreeGrafter"/>
</dbReference>
<dbReference type="PROSITE" id="PS00455">
    <property type="entry name" value="AMP_BINDING"/>
    <property type="match status" value="1"/>
</dbReference>
<dbReference type="GO" id="GO:0031956">
    <property type="term" value="F:medium-chain fatty acid-CoA ligase activity"/>
    <property type="evidence" value="ECO:0007669"/>
    <property type="project" value="TreeGrafter"/>
</dbReference>
<dbReference type="FunFam" id="3.40.50.12780:FF:000030">
    <property type="entry name" value="Acyl-CoA synthetase family member 3"/>
    <property type="match status" value="1"/>
</dbReference>
<dbReference type="GeneID" id="112814765"/>